<proteinExistence type="predicted"/>
<organism evidence="1 2">
    <name type="scientific">Streptomyces spectabilis</name>
    <dbReference type="NCBI Taxonomy" id="68270"/>
    <lineage>
        <taxon>Bacteria</taxon>
        <taxon>Bacillati</taxon>
        <taxon>Actinomycetota</taxon>
        <taxon>Actinomycetes</taxon>
        <taxon>Kitasatosporales</taxon>
        <taxon>Streptomycetaceae</taxon>
        <taxon>Streptomyces</taxon>
    </lineage>
</organism>
<dbReference type="EMBL" id="CP023690">
    <property type="protein sequence ID" value="QEV57440.1"/>
    <property type="molecule type" value="Genomic_DNA"/>
</dbReference>
<evidence type="ECO:0000313" key="1">
    <source>
        <dbReference type="EMBL" id="QEV57440.1"/>
    </source>
</evidence>
<accession>A0A5P2X361</accession>
<dbReference type="AlphaFoldDB" id="A0A5P2X361"/>
<gene>
    <name evidence="1" type="ORF">CP982_00725</name>
</gene>
<sequence length="70" mass="7112">MDLRPDFPVFAAQQCLLSARTVAAVHRAVGADVVRAVRVLAIGAVPVSLYGAQPLAGRRAGGSADAGDDP</sequence>
<protein>
    <submittedName>
        <fullName evidence="1">Uncharacterized protein</fullName>
    </submittedName>
</protein>
<dbReference type="KEGG" id="sspb:CP982_00725"/>
<reference evidence="1 2" key="1">
    <citation type="submission" date="2017-09" db="EMBL/GenBank/DDBJ databases">
        <authorList>
            <person name="Lee N."/>
            <person name="Cho B.-K."/>
        </authorList>
    </citation>
    <scope>NUCLEOTIDE SEQUENCE [LARGE SCALE GENOMIC DNA]</scope>
    <source>
        <strain evidence="1 2">ATCC 27465</strain>
    </source>
</reference>
<name>A0A5P2X361_STRST</name>
<dbReference type="Proteomes" id="UP000326505">
    <property type="component" value="Chromosome"/>
</dbReference>
<evidence type="ECO:0000313" key="2">
    <source>
        <dbReference type="Proteomes" id="UP000326505"/>
    </source>
</evidence>